<dbReference type="SUPFAM" id="SSF50692">
    <property type="entry name" value="ADC-like"/>
    <property type="match status" value="1"/>
</dbReference>
<reference evidence="9" key="1">
    <citation type="submission" date="2018-05" db="EMBL/GenBank/DDBJ databases">
        <authorList>
            <person name="Lanie J.A."/>
            <person name="Ng W.-L."/>
            <person name="Kazmierczak K.M."/>
            <person name="Andrzejewski T.M."/>
            <person name="Davidsen T.M."/>
            <person name="Wayne K.J."/>
            <person name="Tettelin H."/>
            <person name="Glass J.I."/>
            <person name="Rusch D."/>
            <person name="Podicherti R."/>
            <person name="Tsui H.-C.T."/>
            <person name="Winkler M.E."/>
        </authorList>
    </citation>
    <scope>NUCLEOTIDE SEQUENCE</scope>
</reference>
<evidence type="ECO:0000256" key="5">
    <source>
        <dbReference type="ARBA" id="ARBA00023002"/>
    </source>
</evidence>
<comment type="similarity">
    <text evidence="2">Belongs to the prokaryotic molybdopterin-containing oxidoreductase family.</text>
</comment>
<dbReference type="AlphaFoldDB" id="A0A381RVF8"/>
<dbReference type="GO" id="GO:0043546">
    <property type="term" value="F:molybdopterin cofactor binding"/>
    <property type="evidence" value="ECO:0007669"/>
    <property type="project" value="InterPro"/>
</dbReference>
<dbReference type="Pfam" id="PF01568">
    <property type="entry name" value="Molydop_binding"/>
    <property type="match status" value="1"/>
</dbReference>
<gene>
    <name evidence="9" type="ORF">METZ01_LOCUS48704</name>
</gene>
<keyword evidence="3" id="KW-0500">Molybdenum</keyword>
<dbReference type="Pfam" id="PF04879">
    <property type="entry name" value="Molybdop_Fe4S4"/>
    <property type="match status" value="1"/>
</dbReference>
<dbReference type="PROSITE" id="PS00490">
    <property type="entry name" value="MOLYBDOPTERIN_PROK_2"/>
    <property type="match status" value="1"/>
</dbReference>
<keyword evidence="4" id="KW-0479">Metal-binding</keyword>
<evidence type="ECO:0000256" key="3">
    <source>
        <dbReference type="ARBA" id="ARBA00022505"/>
    </source>
</evidence>
<evidence type="ECO:0000256" key="1">
    <source>
        <dbReference type="ARBA" id="ARBA00001942"/>
    </source>
</evidence>
<proteinExistence type="inferred from homology"/>
<sequence>MADAAAAQTGTTIVRGACHHDCPDTCAWEVTVEGGRAVRLRGAVDHPFTAGELCPKVNRYLDRVYHPDRILRPLRRVPGPRGGEPRFEPVSWDDAIAEVAARLTAAIDRHGPETVLPYSFAGTQGLIQMGVMSQRFFDALGATRVHRHLCGVTAWLGAADVHGLPLGMDPEDLRHSRTILLWGTNTLVTNRHLWPTIEAARADGAVVVVVDPVRTTTAERVDHHVQLRPGTDVALVLGMLHVIDRDGLVDRAFLDDHTTGSDELLADARRVDLDATAATTGIDVATIEWLATTFATRQPAAVRVLVGLEHRQHGQEAHRALAMLPAVTGAWRERGGGLCRSTQQYFDQVLVDPVPRRTGTVRPRVVNMAALGEVLTDPDLDPPITVLIVHNCNPATITPDQNPVLAGLARDDLFTVVMEQAMTDTARHADLVLPATTQVEHLDLMNAWGHMYLSLNRPAIAPVGEALPNTEVFRRLAVAMGLDAPGLADDDETMVRQLLDSDHPWLDGIDLERLEAEGWVRLNVPDGFIPPMDGATATADGRLALGPLEYRPGDETPDGDARLVARYPLGLLTRKQHVRFLNSHYGGFADHLPAEGEPRLDVHPDDADPRGIADGDRVRVFNDRGSVELRAAVVDRVQPGLVTMPFGWWSTTTSDGRGANVLTNPRPGRNIGSAAFHDTLVQVEPVGPSS</sequence>
<dbReference type="Gene3D" id="2.40.40.20">
    <property type="match status" value="1"/>
</dbReference>
<dbReference type="PANTHER" id="PTHR43742">
    <property type="entry name" value="TRIMETHYLAMINE-N-OXIDE REDUCTASE"/>
    <property type="match status" value="1"/>
</dbReference>
<name>A0A381RVF8_9ZZZZ</name>
<dbReference type="InterPro" id="IPR050612">
    <property type="entry name" value="Prok_Mopterin_Oxidored"/>
</dbReference>
<dbReference type="PANTHER" id="PTHR43742:SF6">
    <property type="entry name" value="OXIDOREDUCTASE YYAE-RELATED"/>
    <property type="match status" value="1"/>
</dbReference>
<dbReference type="InterPro" id="IPR006656">
    <property type="entry name" value="Mopterin_OxRdtase"/>
</dbReference>
<dbReference type="InterPro" id="IPR006657">
    <property type="entry name" value="MoPterin_dinucl-bd_dom"/>
</dbReference>
<dbReference type="SMART" id="SM00926">
    <property type="entry name" value="Molybdop_Fe4S4"/>
    <property type="match status" value="1"/>
</dbReference>
<evidence type="ECO:0000259" key="8">
    <source>
        <dbReference type="PROSITE" id="PS51669"/>
    </source>
</evidence>
<accession>A0A381RVF8</accession>
<evidence type="ECO:0000256" key="6">
    <source>
        <dbReference type="ARBA" id="ARBA00023004"/>
    </source>
</evidence>
<dbReference type="InterPro" id="IPR006655">
    <property type="entry name" value="Mopterin_OxRdtase_prok_CS"/>
</dbReference>
<dbReference type="SUPFAM" id="SSF53706">
    <property type="entry name" value="Formate dehydrogenase/DMSO reductase, domains 1-3"/>
    <property type="match status" value="1"/>
</dbReference>
<dbReference type="EMBL" id="UINC01002360">
    <property type="protein sequence ID" value="SUZ95850.1"/>
    <property type="molecule type" value="Genomic_DNA"/>
</dbReference>
<evidence type="ECO:0000313" key="9">
    <source>
        <dbReference type="EMBL" id="SUZ95850.1"/>
    </source>
</evidence>
<dbReference type="GO" id="GO:0046872">
    <property type="term" value="F:metal ion binding"/>
    <property type="evidence" value="ECO:0007669"/>
    <property type="project" value="UniProtKB-KW"/>
</dbReference>
<dbReference type="Gene3D" id="3.30.2070.10">
    <property type="entry name" value="Formate dehydrogenase/DMSO reductase"/>
    <property type="match status" value="1"/>
</dbReference>
<dbReference type="GO" id="GO:0051536">
    <property type="term" value="F:iron-sulfur cluster binding"/>
    <property type="evidence" value="ECO:0007669"/>
    <property type="project" value="UniProtKB-KW"/>
</dbReference>
<dbReference type="InterPro" id="IPR006963">
    <property type="entry name" value="Mopterin_OxRdtase_4Fe-4S_dom"/>
</dbReference>
<evidence type="ECO:0000256" key="2">
    <source>
        <dbReference type="ARBA" id="ARBA00010312"/>
    </source>
</evidence>
<dbReference type="GO" id="GO:0016491">
    <property type="term" value="F:oxidoreductase activity"/>
    <property type="evidence" value="ECO:0007669"/>
    <property type="project" value="UniProtKB-KW"/>
</dbReference>
<dbReference type="InterPro" id="IPR009010">
    <property type="entry name" value="Asp_de-COase-like_dom_sf"/>
</dbReference>
<protein>
    <recommendedName>
        <fullName evidence="8">4Fe-4S Mo/W bis-MGD-type domain-containing protein</fullName>
    </recommendedName>
</protein>
<evidence type="ECO:0000256" key="4">
    <source>
        <dbReference type="ARBA" id="ARBA00022723"/>
    </source>
</evidence>
<keyword evidence="7" id="KW-0411">Iron-sulfur</keyword>
<feature type="domain" description="4Fe-4S Mo/W bis-MGD-type" evidence="8">
    <location>
        <begin position="11"/>
        <end position="68"/>
    </location>
</feature>
<dbReference type="Pfam" id="PF00384">
    <property type="entry name" value="Molybdopterin"/>
    <property type="match status" value="1"/>
</dbReference>
<dbReference type="Gene3D" id="2.20.25.90">
    <property type="entry name" value="ADC-like domains"/>
    <property type="match status" value="1"/>
</dbReference>
<dbReference type="PROSITE" id="PS51669">
    <property type="entry name" value="4FE4S_MOW_BIS_MGD"/>
    <property type="match status" value="1"/>
</dbReference>
<comment type="cofactor">
    <cofactor evidence="1">
        <name>Mo-bis(molybdopterin guanine dinucleotide)</name>
        <dbReference type="ChEBI" id="CHEBI:60539"/>
    </cofactor>
</comment>
<organism evidence="9">
    <name type="scientific">marine metagenome</name>
    <dbReference type="NCBI Taxonomy" id="408172"/>
    <lineage>
        <taxon>unclassified sequences</taxon>
        <taxon>metagenomes</taxon>
        <taxon>ecological metagenomes</taxon>
    </lineage>
</organism>
<dbReference type="Gene3D" id="3.40.228.10">
    <property type="entry name" value="Dimethylsulfoxide Reductase, domain 2"/>
    <property type="match status" value="1"/>
</dbReference>
<dbReference type="Gene3D" id="3.40.50.740">
    <property type="match status" value="1"/>
</dbReference>
<keyword evidence="5" id="KW-0560">Oxidoreductase</keyword>
<evidence type="ECO:0000256" key="7">
    <source>
        <dbReference type="ARBA" id="ARBA00023014"/>
    </source>
</evidence>
<keyword evidence="6" id="KW-0408">Iron</keyword>